<reference evidence="9 10" key="1">
    <citation type="submission" date="2023-01" db="EMBL/GenBank/DDBJ databases">
        <title>Analysis of 21 Apiospora genomes using comparative genomics revels a genus with tremendous synthesis potential of carbohydrate active enzymes and secondary metabolites.</title>
        <authorList>
            <person name="Sorensen T."/>
        </authorList>
    </citation>
    <scope>NUCLEOTIDE SEQUENCE [LARGE SCALE GENOMIC DNA]</scope>
    <source>
        <strain evidence="9 10">CBS 135458</strain>
    </source>
</reference>
<dbReference type="InterPro" id="IPR049326">
    <property type="entry name" value="Rhodopsin_dom_fungi"/>
</dbReference>
<keyword evidence="3 7" id="KW-1133">Transmembrane helix</keyword>
<dbReference type="EMBL" id="JAQQWL010000015">
    <property type="protein sequence ID" value="KAK8041418.1"/>
    <property type="molecule type" value="Genomic_DNA"/>
</dbReference>
<feature type="transmembrane region" description="Helical" evidence="7">
    <location>
        <begin position="91"/>
        <end position="114"/>
    </location>
</feature>
<accession>A0ABR1T6N5</accession>
<comment type="caution">
    <text evidence="9">The sequence shown here is derived from an EMBL/GenBank/DDBJ whole genome shotgun (WGS) entry which is preliminary data.</text>
</comment>
<sequence length="422" mass="46739">MANDTEEAHNVRLTIGIMTTCLALATASFGLRIYARLTTAAKIWYDDYWMFVVMVISVAMSTSILLGLAYGSGTHQYDLAEETVQSFKKNLYVYMILWSFGVFAVKVGILLFYWRVFTLPYFRRSVLAVFALSTAILLVNFFTFTFQCWPIARFWDEAIAVGGCIAQTEFYLASAIVNVVGDVVVLVLPLPVVWSLHTSQSKKWSLSFLFMLGAFVCVASIFRILAVEEINPKDFTFSNVGGGLWSTVEVEVGFICANLPSIRPLVWKCLGYRTGVGSTTGDNNGYSKPTGGGGYYAKSGSHAGGLQTIGSKSFVRGGGSKQRRDDSLSQYRDSDEEALTGSRDALRTGNSSRTGEEPGQAIGLSDIMVKHTLASRWNRRALNPFLCKGATLYRSRHRRTQKGRDELYPSVIAIYHGFNCYT</sequence>
<feature type="transmembrane region" description="Helical" evidence="7">
    <location>
        <begin position="47"/>
        <end position="71"/>
    </location>
</feature>
<name>A0ABR1T6N5_9PEZI</name>
<comment type="similarity">
    <text evidence="5">Belongs to the SAT4 family.</text>
</comment>
<dbReference type="PANTHER" id="PTHR33048:SF163">
    <property type="entry name" value="INTEGRAL MEMBRANE PROTEIN (AFU_ORTHOLOGUE AFUA_8G05510)"/>
    <property type="match status" value="1"/>
</dbReference>
<feature type="transmembrane region" description="Helical" evidence="7">
    <location>
        <begin position="206"/>
        <end position="226"/>
    </location>
</feature>
<evidence type="ECO:0000256" key="2">
    <source>
        <dbReference type="ARBA" id="ARBA00022692"/>
    </source>
</evidence>
<protein>
    <recommendedName>
        <fullName evidence="8">Rhodopsin domain-containing protein</fullName>
    </recommendedName>
</protein>
<evidence type="ECO:0000256" key="5">
    <source>
        <dbReference type="ARBA" id="ARBA00038359"/>
    </source>
</evidence>
<proteinExistence type="inferred from homology"/>
<evidence type="ECO:0000256" key="3">
    <source>
        <dbReference type="ARBA" id="ARBA00022989"/>
    </source>
</evidence>
<feature type="region of interest" description="Disordered" evidence="6">
    <location>
        <begin position="308"/>
        <end position="359"/>
    </location>
</feature>
<feature type="transmembrane region" description="Helical" evidence="7">
    <location>
        <begin position="172"/>
        <end position="194"/>
    </location>
</feature>
<evidence type="ECO:0000256" key="7">
    <source>
        <dbReference type="SAM" id="Phobius"/>
    </source>
</evidence>
<dbReference type="PANTHER" id="PTHR33048">
    <property type="entry name" value="PTH11-LIKE INTEGRAL MEMBRANE PROTEIN (AFU_ORTHOLOGUE AFUA_5G11245)"/>
    <property type="match status" value="1"/>
</dbReference>
<keyword evidence="4 7" id="KW-0472">Membrane</keyword>
<keyword evidence="2 7" id="KW-0812">Transmembrane</keyword>
<evidence type="ECO:0000259" key="8">
    <source>
        <dbReference type="Pfam" id="PF20684"/>
    </source>
</evidence>
<gene>
    <name evidence="9" type="ORF">PG994_014425</name>
</gene>
<organism evidence="9 10">
    <name type="scientific">Apiospora phragmitis</name>
    <dbReference type="NCBI Taxonomy" id="2905665"/>
    <lineage>
        <taxon>Eukaryota</taxon>
        <taxon>Fungi</taxon>
        <taxon>Dikarya</taxon>
        <taxon>Ascomycota</taxon>
        <taxon>Pezizomycotina</taxon>
        <taxon>Sordariomycetes</taxon>
        <taxon>Xylariomycetidae</taxon>
        <taxon>Amphisphaeriales</taxon>
        <taxon>Apiosporaceae</taxon>
        <taxon>Apiospora</taxon>
    </lineage>
</organism>
<evidence type="ECO:0000256" key="1">
    <source>
        <dbReference type="ARBA" id="ARBA00004141"/>
    </source>
</evidence>
<evidence type="ECO:0000256" key="6">
    <source>
        <dbReference type="SAM" id="MobiDB-lite"/>
    </source>
</evidence>
<keyword evidence="10" id="KW-1185">Reference proteome</keyword>
<dbReference type="GeneID" id="92098897"/>
<evidence type="ECO:0000256" key="4">
    <source>
        <dbReference type="ARBA" id="ARBA00023136"/>
    </source>
</evidence>
<dbReference type="InterPro" id="IPR052337">
    <property type="entry name" value="SAT4-like"/>
</dbReference>
<feature type="domain" description="Rhodopsin" evidence="8">
    <location>
        <begin position="31"/>
        <end position="266"/>
    </location>
</feature>
<dbReference type="RefSeq" id="XP_066708963.1">
    <property type="nucleotide sequence ID" value="XM_066865834.1"/>
</dbReference>
<feature type="transmembrane region" description="Helical" evidence="7">
    <location>
        <begin position="13"/>
        <end position="35"/>
    </location>
</feature>
<evidence type="ECO:0000313" key="10">
    <source>
        <dbReference type="Proteomes" id="UP001480595"/>
    </source>
</evidence>
<evidence type="ECO:0000313" key="9">
    <source>
        <dbReference type="EMBL" id="KAK8041418.1"/>
    </source>
</evidence>
<dbReference type="Proteomes" id="UP001480595">
    <property type="component" value="Unassembled WGS sequence"/>
</dbReference>
<dbReference type="Pfam" id="PF20684">
    <property type="entry name" value="Fung_rhodopsin"/>
    <property type="match status" value="1"/>
</dbReference>
<comment type="subcellular location">
    <subcellularLocation>
        <location evidence="1">Membrane</location>
        <topology evidence="1">Multi-pass membrane protein</topology>
    </subcellularLocation>
</comment>
<feature type="transmembrane region" description="Helical" evidence="7">
    <location>
        <begin position="126"/>
        <end position="152"/>
    </location>
</feature>